<name>A0AAE1HQM8_9NEOP</name>
<dbReference type="Gene3D" id="1.20.120.540">
    <property type="entry name" value="Voltage-gated potassium channels"/>
    <property type="match status" value="1"/>
</dbReference>
<dbReference type="GO" id="GO:0022857">
    <property type="term" value="F:transmembrane transporter activity"/>
    <property type="evidence" value="ECO:0007669"/>
    <property type="project" value="InterPro"/>
</dbReference>
<evidence type="ECO:0000256" key="5">
    <source>
        <dbReference type="SAM" id="Phobius"/>
    </source>
</evidence>
<feature type="transmembrane region" description="Helical" evidence="5">
    <location>
        <begin position="17"/>
        <end position="37"/>
    </location>
</feature>
<dbReference type="GO" id="GO:0006820">
    <property type="term" value="P:monoatomic anion transport"/>
    <property type="evidence" value="ECO:0007669"/>
    <property type="project" value="TreeGrafter"/>
</dbReference>
<reference evidence="6" key="1">
    <citation type="submission" date="2021-07" db="EMBL/GenBank/DDBJ databases">
        <authorList>
            <person name="Catto M.A."/>
            <person name="Jacobson A."/>
            <person name="Kennedy G."/>
            <person name="Labadie P."/>
            <person name="Hunt B.G."/>
            <person name="Srinivasan R."/>
        </authorList>
    </citation>
    <scope>NUCLEOTIDE SEQUENCE</scope>
    <source>
        <strain evidence="6">PL_HMW_Pooled</strain>
        <tissue evidence="6">Head</tissue>
    </source>
</reference>
<dbReference type="InterPro" id="IPR027378">
    <property type="entry name" value="Nucleotide_channel_N"/>
</dbReference>
<accession>A0AAE1HQM8</accession>
<evidence type="ECO:0000313" key="7">
    <source>
        <dbReference type="Proteomes" id="UP001219518"/>
    </source>
</evidence>
<dbReference type="EMBL" id="JAHWGI010001231">
    <property type="protein sequence ID" value="KAK3925538.1"/>
    <property type="molecule type" value="Genomic_DNA"/>
</dbReference>
<dbReference type="GO" id="GO:0016020">
    <property type="term" value="C:membrane"/>
    <property type="evidence" value="ECO:0007669"/>
    <property type="project" value="UniProtKB-SubCell"/>
</dbReference>
<dbReference type="InterPro" id="IPR036259">
    <property type="entry name" value="MFS_trans_sf"/>
</dbReference>
<dbReference type="PANTHER" id="PTHR11662:SF280">
    <property type="entry name" value="FI21844P1-RELATED"/>
    <property type="match status" value="1"/>
</dbReference>
<comment type="subcellular location">
    <subcellularLocation>
        <location evidence="1">Membrane</location>
        <topology evidence="1">Multi-pass membrane protein</topology>
    </subcellularLocation>
</comment>
<dbReference type="AlphaFoldDB" id="A0AAE1HQM8"/>
<evidence type="ECO:0000313" key="6">
    <source>
        <dbReference type="EMBL" id="KAK3925538.1"/>
    </source>
</evidence>
<keyword evidence="7" id="KW-1185">Reference proteome</keyword>
<feature type="transmembrane region" description="Helical" evidence="5">
    <location>
        <begin position="44"/>
        <end position="64"/>
    </location>
</feature>
<comment type="caution">
    <text evidence="6">The sequence shown here is derived from an EMBL/GenBank/DDBJ whole genome shotgun (WGS) entry which is preliminary data.</text>
</comment>
<evidence type="ECO:0000256" key="2">
    <source>
        <dbReference type="ARBA" id="ARBA00022692"/>
    </source>
</evidence>
<gene>
    <name evidence="6" type="ORF">KUF71_013787</name>
</gene>
<proteinExistence type="predicted"/>
<evidence type="ECO:0000256" key="3">
    <source>
        <dbReference type="ARBA" id="ARBA00022989"/>
    </source>
</evidence>
<sequence>MATVWTTYSWSSGERGVVLSSFFWGYLVSQVPFGYMTARVGPKWLMLAGVLGPAALAAFTPLIANWGGWQLLCASRVLQGLLQVHEKECHSNSLKNNSHLWGKH</sequence>
<evidence type="ECO:0000256" key="4">
    <source>
        <dbReference type="ARBA" id="ARBA00023136"/>
    </source>
</evidence>
<dbReference type="InterPro" id="IPR050382">
    <property type="entry name" value="MFS_Na/Anion_cotransporter"/>
</dbReference>
<dbReference type="InterPro" id="IPR011701">
    <property type="entry name" value="MFS"/>
</dbReference>
<dbReference type="Pfam" id="PF07690">
    <property type="entry name" value="MFS_1"/>
    <property type="match status" value="1"/>
</dbReference>
<dbReference type="SUPFAM" id="SSF103473">
    <property type="entry name" value="MFS general substrate transporter"/>
    <property type="match status" value="1"/>
</dbReference>
<reference evidence="6" key="2">
    <citation type="journal article" date="2023" name="BMC Genomics">
        <title>Pest status, molecular evolution, and epigenetic factors derived from the genome assembly of Frankliniella fusca, a thysanopteran phytovirus vector.</title>
        <authorList>
            <person name="Catto M.A."/>
            <person name="Labadie P.E."/>
            <person name="Jacobson A.L."/>
            <person name="Kennedy G.G."/>
            <person name="Srinivasan R."/>
            <person name="Hunt B.G."/>
        </authorList>
    </citation>
    <scope>NUCLEOTIDE SEQUENCE</scope>
    <source>
        <strain evidence="6">PL_HMW_Pooled</strain>
    </source>
</reference>
<protein>
    <submittedName>
        <fullName evidence="6">Sialin</fullName>
    </submittedName>
</protein>
<dbReference type="PANTHER" id="PTHR11662">
    <property type="entry name" value="SOLUTE CARRIER FAMILY 17"/>
    <property type="match status" value="1"/>
</dbReference>
<keyword evidence="3 5" id="KW-1133">Transmembrane helix</keyword>
<keyword evidence="2 5" id="KW-0812">Transmembrane</keyword>
<organism evidence="6 7">
    <name type="scientific">Frankliniella fusca</name>
    <dbReference type="NCBI Taxonomy" id="407009"/>
    <lineage>
        <taxon>Eukaryota</taxon>
        <taxon>Metazoa</taxon>
        <taxon>Ecdysozoa</taxon>
        <taxon>Arthropoda</taxon>
        <taxon>Hexapoda</taxon>
        <taxon>Insecta</taxon>
        <taxon>Pterygota</taxon>
        <taxon>Neoptera</taxon>
        <taxon>Paraneoptera</taxon>
        <taxon>Thysanoptera</taxon>
        <taxon>Terebrantia</taxon>
        <taxon>Thripoidea</taxon>
        <taxon>Thripidae</taxon>
        <taxon>Frankliniella</taxon>
    </lineage>
</organism>
<keyword evidence="4 5" id="KW-0472">Membrane</keyword>
<dbReference type="Proteomes" id="UP001219518">
    <property type="component" value="Unassembled WGS sequence"/>
</dbReference>
<evidence type="ECO:0000256" key="1">
    <source>
        <dbReference type="ARBA" id="ARBA00004141"/>
    </source>
</evidence>